<feature type="chain" id="PRO_5032289815" evidence="1">
    <location>
        <begin position="19"/>
        <end position="168"/>
    </location>
</feature>
<reference evidence="2" key="1">
    <citation type="journal article" date="2020" name="mSystems">
        <title>Genome- and Community-Level Interaction Insights into Carbon Utilization and Element Cycling Functions of Hydrothermarchaeota in Hydrothermal Sediment.</title>
        <authorList>
            <person name="Zhou Z."/>
            <person name="Liu Y."/>
            <person name="Xu W."/>
            <person name="Pan J."/>
            <person name="Luo Z.H."/>
            <person name="Li M."/>
        </authorList>
    </citation>
    <scope>NUCLEOTIDE SEQUENCE [LARGE SCALE GENOMIC DNA]</scope>
    <source>
        <strain evidence="2">SpSt-1217</strain>
    </source>
</reference>
<evidence type="ECO:0000313" key="2">
    <source>
        <dbReference type="EMBL" id="HDR50513.1"/>
    </source>
</evidence>
<dbReference type="EMBL" id="DSDK01000146">
    <property type="protein sequence ID" value="HDR50513.1"/>
    <property type="molecule type" value="Genomic_DNA"/>
</dbReference>
<gene>
    <name evidence="2" type="ORF">ENN90_02670</name>
</gene>
<organism evidence="2">
    <name type="scientific">Mariniphaga anaerophila</name>
    <dbReference type="NCBI Taxonomy" id="1484053"/>
    <lineage>
        <taxon>Bacteria</taxon>
        <taxon>Pseudomonadati</taxon>
        <taxon>Bacteroidota</taxon>
        <taxon>Bacteroidia</taxon>
        <taxon>Marinilabiliales</taxon>
        <taxon>Prolixibacteraceae</taxon>
        <taxon>Mariniphaga</taxon>
    </lineage>
</organism>
<dbReference type="Proteomes" id="UP000886047">
    <property type="component" value="Unassembled WGS sequence"/>
</dbReference>
<protein>
    <submittedName>
        <fullName evidence="2">Uncharacterized protein</fullName>
    </submittedName>
</protein>
<accession>A0A831PPE7</accession>
<proteinExistence type="predicted"/>
<evidence type="ECO:0000256" key="1">
    <source>
        <dbReference type="SAM" id="SignalP"/>
    </source>
</evidence>
<dbReference type="AlphaFoldDB" id="A0A831PPE7"/>
<sequence>MKVTFYFLLIFSLPLLTAAQDLMIQTEGDANFSHSLTPISEAGLDYPSSLEVESSILISVIYDNLLDKKNNPNDKWRVHLHKIDMEWNQELALEARRTGRGFRPNNPGNPNIRDGDNFQLVTNIPAYFFRGRGEIVQIPVSLQLRGFSVTMGARDFETSLVFTVYDDW</sequence>
<feature type="signal peptide" evidence="1">
    <location>
        <begin position="1"/>
        <end position="18"/>
    </location>
</feature>
<comment type="caution">
    <text evidence="2">The sequence shown here is derived from an EMBL/GenBank/DDBJ whole genome shotgun (WGS) entry which is preliminary data.</text>
</comment>
<keyword evidence="1" id="KW-0732">Signal</keyword>
<name>A0A831PPE7_9BACT</name>